<dbReference type="EMBL" id="JAWRCP010000001">
    <property type="protein sequence ID" value="MDW6093292.1"/>
    <property type="molecule type" value="Genomic_DNA"/>
</dbReference>
<reference evidence="7 8" key="1">
    <citation type="submission" date="2023-11" db="EMBL/GenBank/DDBJ databases">
        <title>Plant-associative lifestyle of Vibrio porteresiae and its evolutionary dynamics.</title>
        <authorList>
            <person name="Rameshkumar N."/>
            <person name="Kirti K."/>
        </authorList>
    </citation>
    <scope>NUCLEOTIDE SEQUENCE [LARGE SCALE GENOMIC DNA]</scope>
    <source>
        <strain evidence="7 8">MSSRF7</strain>
    </source>
</reference>
<proteinExistence type="inferred from homology"/>
<accession>A0ABU4IV63</accession>
<dbReference type="RefSeq" id="WP_318585032.1">
    <property type="nucleotide sequence ID" value="NZ_JAWRCP010000001.1"/>
</dbReference>
<evidence type="ECO:0000256" key="4">
    <source>
        <dbReference type="ARBA" id="ARBA00022833"/>
    </source>
</evidence>
<dbReference type="Pfam" id="PF00753">
    <property type="entry name" value="Lactamase_B"/>
    <property type="match status" value="1"/>
</dbReference>
<keyword evidence="2" id="KW-0479">Metal-binding</keyword>
<dbReference type="SMART" id="SM00849">
    <property type="entry name" value="Lactamase_B"/>
    <property type="match status" value="1"/>
</dbReference>
<dbReference type="InterPro" id="IPR036866">
    <property type="entry name" value="RibonucZ/Hydroxyglut_hydro"/>
</dbReference>
<keyword evidence="4" id="KW-0862">Zinc</keyword>
<evidence type="ECO:0000256" key="3">
    <source>
        <dbReference type="ARBA" id="ARBA00022801"/>
    </source>
</evidence>
<keyword evidence="3" id="KW-0378">Hydrolase</keyword>
<name>A0ABU4IV63_9VIBR</name>
<dbReference type="CDD" id="cd07720">
    <property type="entry name" value="OPHC2-like_MBL-fold"/>
    <property type="match status" value="1"/>
</dbReference>
<dbReference type="PANTHER" id="PTHR42978">
    <property type="entry name" value="QUORUM-QUENCHING LACTONASE YTNP-RELATED-RELATED"/>
    <property type="match status" value="1"/>
</dbReference>
<organism evidence="7 8">
    <name type="scientific">Vibrio rhizosphaerae</name>
    <dbReference type="NCBI Taxonomy" id="398736"/>
    <lineage>
        <taxon>Bacteria</taxon>
        <taxon>Pseudomonadati</taxon>
        <taxon>Pseudomonadota</taxon>
        <taxon>Gammaproteobacteria</taxon>
        <taxon>Vibrionales</taxon>
        <taxon>Vibrionaceae</taxon>
        <taxon>Vibrio</taxon>
    </lineage>
</organism>
<keyword evidence="8" id="KW-1185">Reference proteome</keyword>
<evidence type="ECO:0000259" key="6">
    <source>
        <dbReference type="SMART" id="SM00849"/>
    </source>
</evidence>
<evidence type="ECO:0000313" key="8">
    <source>
        <dbReference type="Proteomes" id="UP001279860"/>
    </source>
</evidence>
<feature type="signal peptide" evidence="5">
    <location>
        <begin position="1"/>
        <end position="18"/>
    </location>
</feature>
<keyword evidence="5" id="KW-0732">Signal</keyword>
<dbReference type="PANTHER" id="PTHR42978:SF6">
    <property type="entry name" value="QUORUM-QUENCHING LACTONASE YTNP-RELATED"/>
    <property type="match status" value="1"/>
</dbReference>
<dbReference type="Proteomes" id="UP001279860">
    <property type="component" value="Unassembled WGS sequence"/>
</dbReference>
<dbReference type="InterPro" id="IPR001279">
    <property type="entry name" value="Metallo-B-lactamas"/>
</dbReference>
<sequence length="315" mass="34122">MKKFWIISFILLASFANASTYLDAQQAPGYYRIKLGKLLVTAVSDGTVNVPFDKILTYTSKKSIHQALQSAYLQSPVETSINTFVIDDGKQQILVDAGAGDLFGDLGGHLLSNLAAAGYPAESIDAVLLTHIHADHSGGISRNGHVAFPNATVYVDQHDADFWLNEKNISHVEADQRHTFADTQKTVGPVKDAGKLTTFQAPVALFPGIQAIPAPGHTPGSVIYKVSSAGKNLVLWGDIIHIKTIQLPSPSVAIHFDVNQQKAVETRKKVLQQVVKEGDLVAAAHISFPGFGHVVKAQHGYRWLPVEYTNALNSR</sequence>
<dbReference type="Gene3D" id="3.60.15.10">
    <property type="entry name" value="Ribonuclease Z/Hydroxyacylglutathione hydrolase-like"/>
    <property type="match status" value="1"/>
</dbReference>
<evidence type="ECO:0000256" key="1">
    <source>
        <dbReference type="ARBA" id="ARBA00007749"/>
    </source>
</evidence>
<feature type="chain" id="PRO_5045292555" evidence="5">
    <location>
        <begin position="19"/>
        <end position="315"/>
    </location>
</feature>
<evidence type="ECO:0000256" key="5">
    <source>
        <dbReference type="SAM" id="SignalP"/>
    </source>
</evidence>
<comment type="caution">
    <text evidence="7">The sequence shown here is derived from an EMBL/GenBank/DDBJ whole genome shotgun (WGS) entry which is preliminary data.</text>
</comment>
<dbReference type="SUPFAM" id="SSF56281">
    <property type="entry name" value="Metallo-hydrolase/oxidoreductase"/>
    <property type="match status" value="1"/>
</dbReference>
<comment type="similarity">
    <text evidence="1">Belongs to the metallo-beta-lactamase superfamily.</text>
</comment>
<evidence type="ECO:0000256" key="2">
    <source>
        <dbReference type="ARBA" id="ARBA00022723"/>
    </source>
</evidence>
<gene>
    <name evidence="7" type="ORF">SBX64_12105</name>
</gene>
<feature type="domain" description="Metallo-beta-lactamase" evidence="6">
    <location>
        <begin position="80"/>
        <end position="285"/>
    </location>
</feature>
<protein>
    <submittedName>
        <fullName evidence="7">MBL fold metallo-hydrolase</fullName>
    </submittedName>
</protein>
<evidence type="ECO:0000313" key="7">
    <source>
        <dbReference type="EMBL" id="MDW6093292.1"/>
    </source>
</evidence>
<dbReference type="InterPro" id="IPR051013">
    <property type="entry name" value="MBL_superfamily_lactonases"/>
</dbReference>